<sequence length="344" mass="37094">MKKLLILSLCLVLVGGMVFAAGTTETAAAPTFKGQNVRVVIGSTATSGDSYLIAETVSRYLAKELGANLKVDAVGAAKALDAMQTSKADGATIMMFHDMTYLGISFGAYDKMYGLENMTVGPRIAQNPGSAWGAKADAPYKDMADIPVYLQKNPSAIVRMACEAGGVSHIGFIVYYQWVVDTYGKDIANRIKVVIGGSTGDKLQMLWDGNADVIFADYTSLLQYTQTTDKKLAMKFVGLLDNIEGVNATSYADQGITLDGKEFRFSKDFLIYLPKDFPAALVAELDAAMQRTNADPALIADLAKMTYRPGKYLTAAQSKDFIYAKRASLQGLIDRAPSLDDLVL</sequence>
<keyword evidence="2" id="KW-0732">Signal</keyword>
<reference evidence="4" key="1">
    <citation type="submission" date="2011-02" db="EMBL/GenBank/DDBJ databases">
        <title>Complete sequence of Spirochaeta sp. Buddy.</title>
        <authorList>
            <person name="Lucas S."/>
            <person name="Copeland A."/>
            <person name="Lapidus A."/>
            <person name="Cheng J.-F."/>
            <person name="Goodwin L."/>
            <person name="Pitluck S."/>
            <person name="Zeytun A."/>
            <person name="Detter J.C."/>
            <person name="Han C."/>
            <person name="Tapia R."/>
            <person name="Land M."/>
            <person name="Hauser L."/>
            <person name="Kyrpides N."/>
            <person name="Ivanova N."/>
            <person name="Mikhailova N."/>
            <person name="Pagani I."/>
            <person name="Ritalahti K.M."/>
            <person name="Loeffler F.E."/>
            <person name="Woyke T."/>
        </authorList>
    </citation>
    <scope>NUCLEOTIDE SEQUENCE [LARGE SCALE GENOMIC DNA]</scope>
    <source>
        <strain evidence="4">ATCC BAA-1886 / DSM 22777 / Buddy</strain>
    </source>
</reference>
<keyword evidence="4" id="KW-1185">Reference proteome</keyword>
<dbReference type="EMBL" id="CP002541">
    <property type="protein sequence ID" value="ADY12027.1"/>
    <property type="molecule type" value="Genomic_DNA"/>
</dbReference>
<dbReference type="SUPFAM" id="SSF53850">
    <property type="entry name" value="Periplasmic binding protein-like II"/>
    <property type="match status" value="1"/>
</dbReference>
<evidence type="ECO:0000256" key="2">
    <source>
        <dbReference type="SAM" id="SignalP"/>
    </source>
</evidence>
<dbReference type="OrthoDB" id="2807033at2"/>
<dbReference type="Gene3D" id="3.40.190.150">
    <property type="entry name" value="Bordetella uptake gene, domain 1"/>
    <property type="match status" value="1"/>
</dbReference>
<dbReference type="InterPro" id="IPR005064">
    <property type="entry name" value="BUG"/>
</dbReference>
<dbReference type="eggNOG" id="COG3181">
    <property type="taxonomic scope" value="Bacteria"/>
</dbReference>
<proteinExistence type="inferred from homology"/>
<feature type="signal peptide" evidence="2">
    <location>
        <begin position="1"/>
        <end position="20"/>
    </location>
</feature>
<dbReference type="PANTHER" id="PTHR42928:SF5">
    <property type="entry name" value="BLR1237 PROTEIN"/>
    <property type="match status" value="1"/>
</dbReference>
<evidence type="ECO:0000313" key="4">
    <source>
        <dbReference type="Proteomes" id="UP000008466"/>
    </source>
</evidence>
<dbReference type="AlphaFoldDB" id="F0RXH7"/>
<dbReference type="KEGG" id="sbu:SpiBuddy_0186"/>
<evidence type="ECO:0000256" key="1">
    <source>
        <dbReference type="ARBA" id="ARBA00006987"/>
    </source>
</evidence>
<feature type="chain" id="PRO_5003257954" evidence="2">
    <location>
        <begin position="21"/>
        <end position="344"/>
    </location>
</feature>
<dbReference type="Proteomes" id="UP000008466">
    <property type="component" value="Chromosome"/>
</dbReference>
<protein>
    <submittedName>
        <fullName evidence="3">Family 3 extracellular solute-binding protein</fullName>
    </submittedName>
</protein>
<dbReference type="RefSeq" id="WP_013605880.1">
    <property type="nucleotide sequence ID" value="NC_015152.1"/>
</dbReference>
<evidence type="ECO:0000313" key="3">
    <source>
        <dbReference type="EMBL" id="ADY12027.1"/>
    </source>
</evidence>
<dbReference type="HOGENOM" id="CLU_803874_0_0_12"/>
<organism evidence="3 4">
    <name type="scientific">Sphaerochaeta globosa (strain ATCC BAA-1886 / DSM 22777 / Buddy)</name>
    <name type="common">Spirochaeta sp. (strain Buddy)</name>
    <dbReference type="NCBI Taxonomy" id="158189"/>
    <lineage>
        <taxon>Bacteria</taxon>
        <taxon>Pseudomonadati</taxon>
        <taxon>Spirochaetota</taxon>
        <taxon>Spirochaetia</taxon>
        <taxon>Spirochaetales</taxon>
        <taxon>Sphaerochaetaceae</taxon>
        <taxon>Sphaerochaeta</taxon>
    </lineage>
</organism>
<gene>
    <name evidence="3" type="ordered locus">SpiBuddy_0186</name>
</gene>
<comment type="similarity">
    <text evidence="1">Belongs to the UPF0065 (bug) family.</text>
</comment>
<name>F0RXH7_SPHGB</name>
<dbReference type="PANTHER" id="PTHR42928">
    <property type="entry name" value="TRICARBOXYLATE-BINDING PROTEIN"/>
    <property type="match status" value="1"/>
</dbReference>
<dbReference type="Gene3D" id="3.40.190.10">
    <property type="entry name" value="Periplasmic binding protein-like II"/>
    <property type="match status" value="1"/>
</dbReference>
<dbReference type="STRING" id="158189.SpiBuddy_0186"/>
<accession>F0RXH7</accession>
<dbReference type="InterPro" id="IPR042100">
    <property type="entry name" value="Bug_dom1"/>
</dbReference>